<keyword evidence="2" id="KW-0460">Magnesium</keyword>
<dbReference type="FunFam" id="3.40.50.1000:FF:000022">
    <property type="entry name" value="Phosphoglycolate phosphatase"/>
    <property type="match status" value="1"/>
</dbReference>
<dbReference type="RefSeq" id="WP_188387556.1">
    <property type="nucleotide sequence ID" value="NZ_BMFK01000001.1"/>
</dbReference>
<evidence type="ECO:0000313" key="4">
    <source>
        <dbReference type="Proteomes" id="UP000605259"/>
    </source>
</evidence>
<organism evidence="3 4">
    <name type="scientific">Priestia taiwanensis</name>
    <dbReference type="NCBI Taxonomy" id="1347902"/>
    <lineage>
        <taxon>Bacteria</taxon>
        <taxon>Bacillati</taxon>
        <taxon>Bacillota</taxon>
        <taxon>Bacilli</taxon>
        <taxon>Bacillales</taxon>
        <taxon>Bacillaceae</taxon>
        <taxon>Priestia</taxon>
    </lineage>
</organism>
<proteinExistence type="predicted"/>
<dbReference type="NCBIfam" id="TIGR01549">
    <property type="entry name" value="HAD-SF-IA-v1"/>
    <property type="match status" value="1"/>
</dbReference>
<dbReference type="EMBL" id="BMFK01000001">
    <property type="protein sequence ID" value="GGE63955.1"/>
    <property type="molecule type" value="Genomic_DNA"/>
</dbReference>
<dbReference type="SFLD" id="SFLDG01135">
    <property type="entry name" value="C1.5.6:_HAD__Beta-PGM__Phospha"/>
    <property type="match status" value="1"/>
</dbReference>
<dbReference type="AlphaFoldDB" id="A0A917EPY8"/>
<keyword evidence="1" id="KW-0378">Hydrolase</keyword>
<dbReference type="GO" id="GO:0005829">
    <property type="term" value="C:cytosol"/>
    <property type="evidence" value="ECO:0007669"/>
    <property type="project" value="TreeGrafter"/>
</dbReference>
<dbReference type="SFLD" id="SFLDS00003">
    <property type="entry name" value="Haloacid_Dehalogenase"/>
    <property type="match status" value="1"/>
</dbReference>
<sequence>MQKNVYIFDFDGTLADSKHCSVVATQEAFKAHDLLIPDESLIEEFMGIPIETSFKKMANTELSSSMFDELLQTFRTMYKKYENELIVAFPLIPEVLQKRKQQGSLLFVVSSKKSDVLRRNLRSLHIEEFFNGVMGSDNVNNYKPHPEGILNILAENKFRPSQCIMIGDSTFDIEMAKAAGVQSCGVTWGAHSKEMLANTKPTYLIHDVKDLLHIAPHHSANLQA</sequence>
<dbReference type="SUPFAM" id="SSF56784">
    <property type="entry name" value="HAD-like"/>
    <property type="match status" value="1"/>
</dbReference>
<dbReference type="Gene3D" id="3.40.50.1000">
    <property type="entry name" value="HAD superfamily/HAD-like"/>
    <property type="match status" value="1"/>
</dbReference>
<name>A0A917EPY8_9BACI</name>
<dbReference type="InterPro" id="IPR036412">
    <property type="entry name" value="HAD-like_sf"/>
</dbReference>
<dbReference type="GO" id="GO:0006281">
    <property type="term" value="P:DNA repair"/>
    <property type="evidence" value="ECO:0007669"/>
    <property type="project" value="TreeGrafter"/>
</dbReference>
<dbReference type="NCBIfam" id="TIGR01509">
    <property type="entry name" value="HAD-SF-IA-v3"/>
    <property type="match status" value="1"/>
</dbReference>
<dbReference type="SFLD" id="SFLDG01129">
    <property type="entry name" value="C1.5:_HAD__Beta-PGM__Phosphata"/>
    <property type="match status" value="1"/>
</dbReference>
<reference evidence="3" key="1">
    <citation type="journal article" date="2014" name="Int. J. Syst. Evol. Microbiol.">
        <title>Complete genome sequence of Corynebacterium casei LMG S-19264T (=DSM 44701T), isolated from a smear-ripened cheese.</title>
        <authorList>
            <consortium name="US DOE Joint Genome Institute (JGI-PGF)"/>
            <person name="Walter F."/>
            <person name="Albersmeier A."/>
            <person name="Kalinowski J."/>
            <person name="Ruckert C."/>
        </authorList>
    </citation>
    <scope>NUCLEOTIDE SEQUENCE</scope>
    <source>
        <strain evidence="3">CGMCC 1.12698</strain>
    </source>
</reference>
<evidence type="ECO:0000256" key="2">
    <source>
        <dbReference type="ARBA" id="ARBA00022842"/>
    </source>
</evidence>
<dbReference type="PANTHER" id="PTHR43434">
    <property type="entry name" value="PHOSPHOGLYCOLATE PHOSPHATASE"/>
    <property type="match status" value="1"/>
</dbReference>
<dbReference type="InterPro" id="IPR041492">
    <property type="entry name" value="HAD_2"/>
</dbReference>
<dbReference type="Pfam" id="PF13419">
    <property type="entry name" value="HAD_2"/>
    <property type="match status" value="1"/>
</dbReference>
<dbReference type="InterPro" id="IPR023214">
    <property type="entry name" value="HAD_sf"/>
</dbReference>
<dbReference type="PANTHER" id="PTHR43434:SF26">
    <property type="entry name" value="PYROPHOSPHATASE PPAX"/>
    <property type="match status" value="1"/>
</dbReference>
<dbReference type="InterPro" id="IPR023198">
    <property type="entry name" value="PGP-like_dom2"/>
</dbReference>
<dbReference type="InterPro" id="IPR050155">
    <property type="entry name" value="HAD-like_hydrolase_sf"/>
</dbReference>
<dbReference type="InterPro" id="IPR006439">
    <property type="entry name" value="HAD-SF_hydro_IA"/>
</dbReference>
<keyword evidence="4" id="KW-1185">Reference proteome</keyword>
<dbReference type="GO" id="GO:0008967">
    <property type="term" value="F:phosphoglycolate phosphatase activity"/>
    <property type="evidence" value="ECO:0007669"/>
    <property type="project" value="TreeGrafter"/>
</dbReference>
<dbReference type="Proteomes" id="UP000605259">
    <property type="component" value="Unassembled WGS sequence"/>
</dbReference>
<dbReference type="Gene3D" id="1.10.150.240">
    <property type="entry name" value="Putative phosphatase, domain 2"/>
    <property type="match status" value="1"/>
</dbReference>
<accession>A0A917EPY8</accession>
<comment type="caution">
    <text evidence="3">The sequence shown here is derived from an EMBL/GenBank/DDBJ whole genome shotgun (WGS) entry which is preliminary data.</text>
</comment>
<protein>
    <submittedName>
        <fullName evidence="3">Haloacid dehalogenase</fullName>
    </submittedName>
</protein>
<gene>
    <name evidence="3" type="ORF">GCM10007140_12770</name>
</gene>
<evidence type="ECO:0000313" key="3">
    <source>
        <dbReference type="EMBL" id="GGE63955.1"/>
    </source>
</evidence>
<evidence type="ECO:0000256" key="1">
    <source>
        <dbReference type="ARBA" id="ARBA00022801"/>
    </source>
</evidence>
<reference evidence="3" key="2">
    <citation type="submission" date="2020-09" db="EMBL/GenBank/DDBJ databases">
        <authorList>
            <person name="Sun Q."/>
            <person name="Zhou Y."/>
        </authorList>
    </citation>
    <scope>NUCLEOTIDE SEQUENCE</scope>
    <source>
        <strain evidence="3">CGMCC 1.12698</strain>
    </source>
</reference>